<evidence type="ECO:0000256" key="10">
    <source>
        <dbReference type="ARBA" id="ARBA00029289"/>
    </source>
</evidence>
<dbReference type="InterPro" id="IPR005078">
    <property type="entry name" value="Peptidase_C54"/>
</dbReference>
<evidence type="ECO:0000256" key="4">
    <source>
        <dbReference type="ARBA" id="ARBA00022490"/>
    </source>
</evidence>
<evidence type="ECO:0000256" key="9">
    <source>
        <dbReference type="ARBA" id="ARBA00023006"/>
    </source>
</evidence>
<dbReference type="Pfam" id="PF03416">
    <property type="entry name" value="Peptidase_C54"/>
    <property type="match status" value="1"/>
</dbReference>
<dbReference type="eggNOG" id="KOG2674">
    <property type="taxonomic scope" value="Eukaryota"/>
</dbReference>
<evidence type="ECO:0000256" key="3">
    <source>
        <dbReference type="ARBA" id="ARBA00022448"/>
    </source>
</evidence>
<dbReference type="GO" id="GO:0016485">
    <property type="term" value="P:protein processing"/>
    <property type="evidence" value="ECO:0007669"/>
    <property type="project" value="TreeGrafter"/>
</dbReference>
<dbReference type="EC" id="3.4.22.-" evidence="12"/>
<dbReference type="GO" id="GO:0004197">
    <property type="term" value="F:cysteine-type endopeptidase activity"/>
    <property type="evidence" value="ECO:0007669"/>
    <property type="project" value="TreeGrafter"/>
</dbReference>
<comment type="catalytic activity">
    <reaction evidence="10">
        <text>[protein]-C-terminal L-amino acid-glycyl-phosphatidylserine + H2O = [protein]-C-terminal L-amino acid-glycine + a 1,2-diacyl-sn-glycero-3-phospho-L-serine</text>
        <dbReference type="Rhea" id="RHEA:67576"/>
        <dbReference type="Rhea" id="RHEA-COMP:17324"/>
        <dbReference type="Rhea" id="RHEA-COMP:17326"/>
        <dbReference type="ChEBI" id="CHEBI:15377"/>
        <dbReference type="ChEBI" id="CHEBI:57262"/>
        <dbReference type="ChEBI" id="CHEBI:172940"/>
        <dbReference type="ChEBI" id="CHEBI:172942"/>
    </reaction>
    <physiologicalReaction direction="left-to-right" evidence="10">
        <dbReference type="Rhea" id="RHEA:67577"/>
    </physiologicalReaction>
</comment>
<dbReference type="InterPro" id="IPR038765">
    <property type="entry name" value="Papain-like_cys_pep_sf"/>
</dbReference>
<sequence>MHSVSPAAAQYGSPEERGAPRAGGTQGGCAEGGEPDEVDRLKGRLLSAWNNVKYGWTVKTKTHFSKHSPVYLFGRDYRLDTEEAVERFQTDFASRLWLTYRRDFPPLGSGLWSTDCGWGCMLRSAQMLLAQGLLLHVLGRDWTWPDAPFSASLAEMEPGKLAASEQGWRLWPSAAVPSLSPRQQEEEQQHRTLVSWFADHPQAPFGIHRLVELGRGSGKKAGDWYGPSIAAHILRRAVESSPGTSHLAIYVSQDCTVYKGDVAGLLRGGAAGAVIVLVPMRLGGETLNPVYVNCVKELLKLKACLGIIGGRPRHSLYFVGFQDDYLLYLDPHYCQPSVDTSQECFPLESYHCGSPRKMAFAKMDPSCTIGFYTQAGQDLDTLCAQLAQVLKAASTKDKYPMFSVVDGRAQDYGLEELCSRLAPLPALRPGRRSKGKKPEADDFVFL</sequence>
<comment type="function">
    <text evidence="12">Cysteine protease that plays a key role in autophagy by mediating both proteolytic activation and delipidation of ATG8 family proteins.</text>
</comment>
<keyword evidence="8 12" id="KW-0653">Protein transport</keyword>
<keyword evidence="3" id="KW-0813">Transport</keyword>
<evidence type="ECO:0000256" key="7">
    <source>
        <dbReference type="ARBA" id="ARBA00022807"/>
    </source>
</evidence>
<evidence type="ECO:0000313" key="15">
    <source>
        <dbReference type="EMBL" id="KYO17627.1"/>
    </source>
</evidence>
<name>A0A151LZD0_ALLMI</name>
<keyword evidence="7" id="KW-0788">Thiol protease</keyword>
<evidence type="ECO:0000256" key="12">
    <source>
        <dbReference type="RuleBase" id="RU363115"/>
    </source>
</evidence>
<evidence type="ECO:0000256" key="13">
    <source>
        <dbReference type="SAM" id="MobiDB-lite"/>
    </source>
</evidence>
<dbReference type="EMBL" id="AKHW03006913">
    <property type="protein sequence ID" value="KYO17627.1"/>
    <property type="molecule type" value="Genomic_DNA"/>
</dbReference>
<keyword evidence="5 12" id="KW-0645">Protease</keyword>
<dbReference type="PANTHER" id="PTHR22624:SF36">
    <property type="entry name" value="CYSTEINE PROTEASE ATG4D"/>
    <property type="match status" value="1"/>
</dbReference>
<dbReference type="Proteomes" id="UP000050525">
    <property type="component" value="Unassembled WGS sequence"/>
</dbReference>
<keyword evidence="16" id="KW-1185">Reference proteome</keyword>
<evidence type="ECO:0000256" key="2">
    <source>
        <dbReference type="ARBA" id="ARBA00010958"/>
    </source>
</evidence>
<dbReference type="GO" id="GO:0015031">
    <property type="term" value="P:protein transport"/>
    <property type="evidence" value="ECO:0007669"/>
    <property type="project" value="UniProtKB-KW"/>
</dbReference>
<dbReference type="STRING" id="8496.A0A151LZD0"/>
<evidence type="ECO:0000259" key="14">
    <source>
        <dbReference type="Pfam" id="PF03416"/>
    </source>
</evidence>
<protein>
    <recommendedName>
        <fullName evidence="12">Cysteine protease</fullName>
        <ecNumber evidence="12">3.4.22.-</ecNumber>
    </recommendedName>
</protein>
<evidence type="ECO:0000256" key="8">
    <source>
        <dbReference type="ARBA" id="ARBA00022927"/>
    </source>
</evidence>
<dbReference type="GO" id="GO:0000423">
    <property type="term" value="P:mitophagy"/>
    <property type="evidence" value="ECO:0007669"/>
    <property type="project" value="TreeGrafter"/>
</dbReference>
<feature type="region of interest" description="Disordered" evidence="13">
    <location>
        <begin position="1"/>
        <end position="35"/>
    </location>
</feature>
<reference evidence="15 16" key="1">
    <citation type="journal article" date="2012" name="Genome Biol.">
        <title>Sequencing three crocodilian genomes to illuminate the evolution of archosaurs and amniotes.</title>
        <authorList>
            <person name="St John J.A."/>
            <person name="Braun E.L."/>
            <person name="Isberg S.R."/>
            <person name="Miles L.G."/>
            <person name="Chong A.Y."/>
            <person name="Gongora J."/>
            <person name="Dalzell P."/>
            <person name="Moran C."/>
            <person name="Bed'hom B."/>
            <person name="Abzhanov A."/>
            <person name="Burgess S.C."/>
            <person name="Cooksey A.M."/>
            <person name="Castoe T.A."/>
            <person name="Crawford N.G."/>
            <person name="Densmore L.D."/>
            <person name="Drew J.C."/>
            <person name="Edwards S.V."/>
            <person name="Faircloth B.C."/>
            <person name="Fujita M.K."/>
            <person name="Greenwold M.J."/>
            <person name="Hoffmann F.G."/>
            <person name="Howard J.M."/>
            <person name="Iguchi T."/>
            <person name="Janes D.E."/>
            <person name="Khan S.Y."/>
            <person name="Kohno S."/>
            <person name="de Koning A.J."/>
            <person name="Lance S.L."/>
            <person name="McCarthy F.M."/>
            <person name="McCormack J.E."/>
            <person name="Merchant M.E."/>
            <person name="Peterson D.G."/>
            <person name="Pollock D.D."/>
            <person name="Pourmand N."/>
            <person name="Raney B.J."/>
            <person name="Roessler K.A."/>
            <person name="Sanford J.R."/>
            <person name="Sawyer R.H."/>
            <person name="Schmidt C.J."/>
            <person name="Triplett E.W."/>
            <person name="Tuberville T.D."/>
            <person name="Venegas-Anaya M."/>
            <person name="Howard J.T."/>
            <person name="Jarvis E.D."/>
            <person name="Guillette L.J.Jr."/>
            <person name="Glenn T.C."/>
            <person name="Green R.E."/>
            <person name="Ray D.A."/>
        </authorList>
    </citation>
    <scope>NUCLEOTIDE SEQUENCE [LARGE SCALE GENOMIC DNA]</scope>
    <source>
        <strain evidence="15">KSC_2009_1</strain>
    </source>
</reference>
<dbReference type="AlphaFoldDB" id="A0A151LZD0"/>
<comment type="caution">
    <text evidence="15">The sequence shown here is derived from an EMBL/GenBank/DDBJ whole genome shotgun (WGS) entry which is preliminary data.</text>
</comment>
<dbReference type="GO" id="GO:0019786">
    <property type="term" value="F:protein-phosphatidylethanolamide deconjugating activity"/>
    <property type="evidence" value="ECO:0007669"/>
    <property type="project" value="InterPro"/>
</dbReference>
<evidence type="ECO:0000256" key="11">
    <source>
        <dbReference type="ARBA" id="ARBA00029362"/>
    </source>
</evidence>
<keyword evidence="6 12" id="KW-0378">Hydrolase</keyword>
<keyword evidence="4 12" id="KW-0963">Cytoplasm</keyword>
<evidence type="ECO:0000256" key="6">
    <source>
        <dbReference type="ARBA" id="ARBA00022801"/>
    </source>
</evidence>
<dbReference type="GO" id="GO:0005737">
    <property type="term" value="C:cytoplasm"/>
    <property type="evidence" value="ECO:0007669"/>
    <property type="project" value="UniProtKB-SubCell"/>
</dbReference>
<feature type="domain" description="Peptidase C54 catalytic" evidence="14">
    <location>
        <begin position="86"/>
        <end position="384"/>
    </location>
</feature>
<organism evidence="15 16">
    <name type="scientific">Alligator mississippiensis</name>
    <name type="common">American alligator</name>
    <dbReference type="NCBI Taxonomy" id="8496"/>
    <lineage>
        <taxon>Eukaryota</taxon>
        <taxon>Metazoa</taxon>
        <taxon>Chordata</taxon>
        <taxon>Craniata</taxon>
        <taxon>Vertebrata</taxon>
        <taxon>Euteleostomi</taxon>
        <taxon>Archelosauria</taxon>
        <taxon>Archosauria</taxon>
        <taxon>Crocodylia</taxon>
        <taxon>Alligatoridae</taxon>
        <taxon>Alligatorinae</taxon>
        <taxon>Alligator</taxon>
    </lineage>
</organism>
<gene>
    <name evidence="15" type="primary">ATG4D</name>
    <name evidence="15" type="ORF">Y1Q_0016712</name>
</gene>
<evidence type="ECO:0000256" key="1">
    <source>
        <dbReference type="ARBA" id="ARBA00004496"/>
    </source>
</evidence>
<dbReference type="SUPFAM" id="SSF54001">
    <property type="entry name" value="Cysteine proteinases"/>
    <property type="match status" value="1"/>
</dbReference>
<comment type="catalytic activity">
    <reaction evidence="11">
        <text>[protein]-C-terminal L-amino acid-glycyl-phosphatidylethanolamide + H2O = [protein]-C-terminal L-amino acid-glycine + a 1,2-diacyl-sn-glycero-3-phosphoethanolamine</text>
        <dbReference type="Rhea" id="RHEA:67548"/>
        <dbReference type="Rhea" id="RHEA-COMP:17323"/>
        <dbReference type="Rhea" id="RHEA-COMP:17324"/>
        <dbReference type="ChEBI" id="CHEBI:15377"/>
        <dbReference type="ChEBI" id="CHEBI:64612"/>
        <dbReference type="ChEBI" id="CHEBI:172940"/>
        <dbReference type="ChEBI" id="CHEBI:172941"/>
    </reaction>
    <physiologicalReaction direction="left-to-right" evidence="11">
        <dbReference type="Rhea" id="RHEA:67549"/>
    </physiologicalReaction>
</comment>
<dbReference type="GO" id="GO:0034727">
    <property type="term" value="P:piecemeal microautophagy of the nucleus"/>
    <property type="evidence" value="ECO:0007669"/>
    <property type="project" value="TreeGrafter"/>
</dbReference>
<dbReference type="GO" id="GO:0000045">
    <property type="term" value="P:autophagosome assembly"/>
    <property type="evidence" value="ECO:0007669"/>
    <property type="project" value="TreeGrafter"/>
</dbReference>
<comment type="similarity">
    <text evidence="2 12">Belongs to the peptidase C54 family.</text>
</comment>
<evidence type="ECO:0000256" key="5">
    <source>
        <dbReference type="ARBA" id="ARBA00022670"/>
    </source>
</evidence>
<dbReference type="GO" id="GO:0035973">
    <property type="term" value="P:aggrephagy"/>
    <property type="evidence" value="ECO:0007669"/>
    <property type="project" value="TreeGrafter"/>
</dbReference>
<comment type="subcellular location">
    <subcellularLocation>
        <location evidence="1 12">Cytoplasm</location>
    </subcellularLocation>
</comment>
<dbReference type="InterPro" id="IPR046792">
    <property type="entry name" value="Peptidase_C54_cat"/>
</dbReference>
<dbReference type="PANTHER" id="PTHR22624">
    <property type="entry name" value="CYSTEINE PROTEASE ATG4"/>
    <property type="match status" value="1"/>
</dbReference>
<keyword evidence="9 12" id="KW-0072">Autophagy</keyword>
<accession>A0A151LZD0</accession>
<evidence type="ECO:0000313" key="16">
    <source>
        <dbReference type="Proteomes" id="UP000050525"/>
    </source>
</evidence>
<proteinExistence type="inferred from homology"/>